<accession>A0A8S3QXF1</accession>
<keyword evidence="5" id="KW-1185">Reference proteome</keyword>
<evidence type="ECO:0000259" key="3">
    <source>
        <dbReference type="PROSITE" id="PS50119"/>
    </source>
</evidence>
<dbReference type="InterPro" id="IPR000315">
    <property type="entry name" value="Znf_B-box"/>
</dbReference>
<keyword evidence="2" id="KW-0175">Coiled coil</keyword>
<keyword evidence="1" id="KW-0862">Zinc</keyword>
<dbReference type="EMBL" id="CAJPWZ010000848">
    <property type="protein sequence ID" value="CAG2201464.1"/>
    <property type="molecule type" value="Genomic_DNA"/>
</dbReference>
<dbReference type="PANTHER" id="PTHR25462">
    <property type="entry name" value="BONUS, ISOFORM C-RELATED"/>
    <property type="match status" value="1"/>
</dbReference>
<dbReference type="Proteomes" id="UP000683360">
    <property type="component" value="Unassembled WGS sequence"/>
</dbReference>
<organism evidence="4 5">
    <name type="scientific">Mytilus edulis</name>
    <name type="common">Blue mussel</name>
    <dbReference type="NCBI Taxonomy" id="6550"/>
    <lineage>
        <taxon>Eukaryota</taxon>
        <taxon>Metazoa</taxon>
        <taxon>Spiralia</taxon>
        <taxon>Lophotrochozoa</taxon>
        <taxon>Mollusca</taxon>
        <taxon>Bivalvia</taxon>
        <taxon>Autobranchia</taxon>
        <taxon>Pteriomorphia</taxon>
        <taxon>Mytilida</taxon>
        <taxon>Mytiloidea</taxon>
        <taxon>Mytilidae</taxon>
        <taxon>Mytilinae</taxon>
        <taxon>Mytilus</taxon>
    </lineage>
</organism>
<dbReference type="SUPFAM" id="SSF63829">
    <property type="entry name" value="Calcium-dependent phosphotriesterase"/>
    <property type="match status" value="1"/>
</dbReference>
<dbReference type="Pfam" id="PF00643">
    <property type="entry name" value="zf-B_box"/>
    <property type="match status" value="1"/>
</dbReference>
<name>A0A8S3QXF1_MYTED</name>
<feature type="coiled-coil region" evidence="2">
    <location>
        <begin position="98"/>
        <end position="200"/>
    </location>
</feature>
<protein>
    <recommendedName>
        <fullName evidence="3">B box-type domain-containing protein</fullName>
    </recommendedName>
</protein>
<feature type="domain" description="B box-type" evidence="3">
    <location>
        <begin position="50"/>
        <end position="90"/>
    </location>
</feature>
<evidence type="ECO:0000313" key="5">
    <source>
        <dbReference type="Proteomes" id="UP000683360"/>
    </source>
</evidence>
<dbReference type="PROSITE" id="PS50119">
    <property type="entry name" value="ZF_BBOX"/>
    <property type="match status" value="1"/>
</dbReference>
<evidence type="ECO:0000313" key="4">
    <source>
        <dbReference type="EMBL" id="CAG2201464.1"/>
    </source>
</evidence>
<comment type="caution">
    <text evidence="4">The sequence shown here is derived from an EMBL/GenBank/DDBJ whole genome shotgun (WGS) entry which is preliminary data.</text>
</comment>
<gene>
    <name evidence="4" type="ORF">MEDL_16081</name>
</gene>
<dbReference type="OrthoDB" id="1616686at2759"/>
<dbReference type="GO" id="GO:0008270">
    <property type="term" value="F:zinc ion binding"/>
    <property type="evidence" value="ECO:0007669"/>
    <property type="project" value="UniProtKB-KW"/>
</dbReference>
<keyword evidence="1" id="KW-0479">Metal-binding</keyword>
<dbReference type="Gene3D" id="3.30.160.60">
    <property type="entry name" value="Classic Zinc Finger"/>
    <property type="match status" value="1"/>
</dbReference>
<dbReference type="PANTHER" id="PTHR25462:SF296">
    <property type="entry name" value="MEIOTIC P26, ISOFORM F"/>
    <property type="match status" value="1"/>
</dbReference>
<dbReference type="InterPro" id="IPR047153">
    <property type="entry name" value="TRIM45/56/19-like"/>
</dbReference>
<sequence length="387" mass="44725">MDPIYQVYISIDDATDTELHIRILTESKAILTVITAAEVGGKDIEHCIITDNIPCQSHKKFNCMFCRTCDRFVCADCITAFHKTHDLDSIDTVCDERRQNLKQLRSRLFEKVARVETEEKQTQDLKTKYNNFLAESVEKINKHEQLIKVEVSKYANELRTQIESERQRIENSMLEKEKQCEKMKENLLQKQSDIQEVLESRHAVKVFTAQKEFCTSEDLDAPFETLSDETKCFIPQDNLKNISYLFGSLQKTNLPKGSPQITFEVIKSYTTNLNTVEKDWRVVAIDREGQVRWAYQGNPQVNRDKLFYPIDILTTSEGHVLVNDVITNTLHVLSVEGDILTFYAMKDQEIFNQFSMDIDSKGQLWVGCHSGSEQRSDARLHVVKMGF</sequence>
<proteinExistence type="predicted"/>
<dbReference type="AlphaFoldDB" id="A0A8S3QXF1"/>
<evidence type="ECO:0000256" key="2">
    <source>
        <dbReference type="SAM" id="Coils"/>
    </source>
</evidence>
<dbReference type="SUPFAM" id="SSF57845">
    <property type="entry name" value="B-box zinc-binding domain"/>
    <property type="match status" value="1"/>
</dbReference>
<keyword evidence="1" id="KW-0863">Zinc-finger</keyword>
<evidence type="ECO:0000256" key="1">
    <source>
        <dbReference type="PROSITE-ProRule" id="PRU00024"/>
    </source>
</evidence>
<reference evidence="4" key="1">
    <citation type="submission" date="2021-03" db="EMBL/GenBank/DDBJ databases">
        <authorList>
            <person name="Bekaert M."/>
        </authorList>
    </citation>
    <scope>NUCLEOTIDE SEQUENCE</scope>
</reference>